<dbReference type="InterPro" id="IPR050768">
    <property type="entry name" value="UPF0353/GerABKA_families"/>
</dbReference>
<feature type="transmembrane region" description="Helical" evidence="3">
    <location>
        <begin position="387"/>
        <end position="405"/>
    </location>
</feature>
<feature type="transmembrane region" description="Helical" evidence="3">
    <location>
        <begin position="364"/>
        <end position="381"/>
    </location>
</feature>
<keyword evidence="2 3" id="KW-0472">Membrane</keyword>
<dbReference type="KEGG" id="tum:CBW65_10770"/>
<dbReference type="InterPro" id="IPR004995">
    <property type="entry name" value="Spore_Ger"/>
</dbReference>
<feature type="transmembrane region" description="Helical" evidence="3">
    <location>
        <begin position="333"/>
        <end position="352"/>
    </location>
</feature>
<keyword evidence="3" id="KW-0812">Transmembrane</keyword>
<dbReference type="Proteomes" id="UP000195437">
    <property type="component" value="Chromosome"/>
</dbReference>
<accession>A0A1Y0IPY2</accession>
<evidence type="ECO:0000256" key="2">
    <source>
        <dbReference type="ARBA" id="ARBA00023136"/>
    </source>
</evidence>
<feature type="transmembrane region" description="Helical" evidence="3">
    <location>
        <begin position="417"/>
        <end position="441"/>
    </location>
</feature>
<proteinExistence type="inferred from homology"/>
<dbReference type="AlphaFoldDB" id="A0A1Y0IPY2"/>
<protein>
    <submittedName>
        <fullName evidence="4">Uncharacterized protein</fullName>
    </submittedName>
</protein>
<reference evidence="5" key="1">
    <citation type="submission" date="2017-05" db="EMBL/GenBank/DDBJ databases">
        <authorList>
            <person name="Sung H."/>
        </authorList>
    </citation>
    <scope>NUCLEOTIDE SEQUENCE [LARGE SCALE GENOMIC DNA]</scope>
    <source>
        <strain evidence="5">AR23208</strain>
    </source>
</reference>
<dbReference type="Pfam" id="PF03323">
    <property type="entry name" value="GerA"/>
    <property type="match status" value="1"/>
</dbReference>
<feature type="transmembrane region" description="Helical" evidence="3">
    <location>
        <begin position="291"/>
        <end position="313"/>
    </location>
</feature>
<organism evidence="4 5">
    <name type="scientific">Tumebacillus avium</name>
    <dbReference type="NCBI Taxonomy" id="1903704"/>
    <lineage>
        <taxon>Bacteria</taxon>
        <taxon>Bacillati</taxon>
        <taxon>Bacillota</taxon>
        <taxon>Bacilli</taxon>
        <taxon>Bacillales</taxon>
        <taxon>Alicyclobacillaceae</taxon>
        <taxon>Tumebacillus</taxon>
    </lineage>
</organism>
<keyword evidence="5" id="KW-1185">Reference proteome</keyword>
<dbReference type="PANTHER" id="PTHR22550">
    <property type="entry name" value="SPORE GERMINATION PROTEIN"/>
    <property type="match status" value="1"/>
</dbReference>
<dbReference type="PANTHER" id="PTHR22550:SF5">
    <property type="entry name" value="LEUCINE ZIPPER PROTEIN 4"/>
    <property type="match status" value="1"/>
</dbReference>
<evidence type="ECO:0000313" key="4">
    <source>
        <dbReference type="EMBL" id="ARU61433.1"/>
    </source>
</evidence>
<keyword evidence="3" id="KW-1133">Transmembrane helix</keyword>
<gene>
    <name evidence="4" type="ORF">CBW65_10770</name>
</gene>
<comment type="similarity">
    <text evidence="1">Belongs to the GerABKA family.</text>
</comment>
<evidence type="ECO:0000313" key="5">
    <source>
        <dbReference type="Proteomes" id="UP000195437"/>
    </source>
</evidence>
<sequence>MLKIFLTEVYLPSAYCCFLETSYRKGGNEMENLADYKKESIRLFGVGVELIYIETLVDANKTKQQLLAWSEEAVLPDEDAFAVGSLLLERIDGQLVNGEPVDPLLAGQAFLSFPDWTQRVQFTPQTKQLDRSLSESQTQSVVRGTQVAFTEALDTNIGLLRKQLPSPKLAYRTITLGTDTKRKAGLLYLEGNADPKLVADVWQALEQRKSKDHPTTQSIFHTLQQKWWNPFPTIFSTDVPQEAARMLREGRVLLIVDQFPSALITPGVLQDAFYLAEDRGYPNIITHFLRLLRILAMFIALTAPALYVGLIAVNPEVLRIQLALSIAQSREGVPYPALVEVLLMLLVIELVLEASVRLPKSIGPTVTMVGGIVLGQAVVQAHLVSNLLIIVISAMTLANFSIIGFQTSLAVRIFKYALLVITSIYGLIGLFIGLVWVIAFISGLTTFGVPYLSRWKEQQEGSHG</sequence>
<dbReference type="PIRSF" id="PIRSF005690">
    <property type="entry name" value="GerBA"/>
    <property type="match status" value="1"/>
</dbReference>
<dbReference type="GO" id="GO:0016020">
    <property type="term" value="C:membrane"/>
    <property type="evidence" value="ECO:0007669"/>
    <property type="project" value="InterPro"/>
</dbReference>
<dbReference type="EMBL" id="CP021434">
    <property type="protein sequence ID" value="ARU61433.1"/>
    <property type="molecule type" value="Genomic_DNA"/>
</dbReference>
<evidence type="ECO:0000256" key="3">
    <source>
        <dbReference type="SAM" id="Phobius"/>
    </source>
</evidence>
<dbReference type="GO" id="GO:0009847">
    <property type="term" value="P:spore germination"/>
    <property type="evidence" value="ECO:0007669"/>
    <property type="project" value="InterPro"/>
</dbReference>
<name>A0A1Y0IPY2_9BACL</name>
<evidence type="ECO:0000256" key="1">
    <source>
        <dbReference type="ARBA" id="ARBA00005278"/>
    </source>
</evidence>